<dbReference type="InterPro" id="IPR056777">
    <property type="entry name" value="Ycf2_N"/>
</dbReference>
<name>A0A1Y3BXW6_HELAN</name>
<dbReference type="EMBL" id="KZ113893">
    <property type="protein sequence ID" value="OTF84356.1"/>
    <property type="molecule type" value="Genomic_DNA"/>
</dbReference>
<reference evidence="2" key="1">
    <citation type="submission" date="2017-02" db="EMBL/GenBank/DDBJ databases">
        <title>Sunflower complete genome.</title>
        <authorList>
            <person name="Langlade N."/>
            <person name="Munos S."/>
        </authorList>
    </citation>
    <scope>NUCLEOTIDE SEQUENCE [LARGE SCALE GENOMIC DNA]</scope>
    <source>
        <tissue evidence="2">Leaves</tissue>
    </source>
</reference>
<dbReference type="InParanoid" id="A0A1Y3BXW6"/>
<dbReference type="AlphaFoldDB" id="A0A1Y3BXW6"/>
<accession>A0A1Y3BXW6</accession>
<feature type="domain" description="Ycf2 N-terminal" evidence="1">
    <location>
        <begin position="1"/>
        <end position="97"/>
    </location>
</feature>
<protein>
    <recommendedName>
        <fullName evidence="1">Ycf2 N-terminal domain-containing protein</fullName>
    </recommendedName>
</protein>
<dbReference type="STRING" id="4232.A0A1Y3BXW6"/>
<dbReference type="OMA" id="ILEWGIH"/>
<organism evidence="2">
    <name type="scientific">Helianthus annuus</name>
    <name type="common">Common sunflower</name>
    <dbReference type="NCBI Taxonomy" id="4232"/>
    <lineage>
        <taxon>Eukaryota</taxon>
        <taxon>Viridiplantae</taxon>
        <taxon>Streptophyta</taxon>
        <taxon>Embryophyta</taxon>
        <taxon>Tracheophyta</taxon>
        <taxon>Spermatophyta</taxon>
        <taxon>Magnoliopsida</taxon>
        <taxon>eudicotyledons</taxon>
        <taxon>Gunneridae</taxon>
        <taxon>Pentapetalae</taxon>
        <taxon>asterids</taxon>
        <taxon>campanulids</taxon>
        <taxon>Asterales</taxon>
        <taxon>Asteraceae</taxon>
        <taxon>Asteroideae</taxon>
        <taxon>Heliantheae alliance</taxon>
        <taxon>Heliantheae</taxon>
        <taxon>Helianthus</taxon>
    </lineage>
</organism>
<sequence>MADLFTLSITEPDLVYHKRFAFLLIPWIGSKTILEWGIHSRYEWKTTSLLVLFPIFYEENESFYRRIRKNGSGSPAGMIGRAKTKIVVFASNNIMEASII</sequence>
<evidence type="ECO:0000259" key="1">
    <source>
        <dbReference type="Pfam" id="PF05695"/>
    </source>
</evidence>
<dbReference type="Pfam" id="PF05695">
    <property type="entry name" value="Ycf2"/>
    <property type="match status" value="1"/>
</dbReference>
<evidence type="ECO:0000313" key="2">
    <source>
        <dbReference type="EMBL" id="OTF84356.1"/>
    </source>
</evidence>
<gene>
    <name evidence="2" type="ORF">HannXRQ_Chr00c0572g0575971</name>
</gene>
<proteinExistence type="predicted"/>